<evidence type="ECO:0000313" key="8">
    <source>
        <dbReference type="EMBL" id="KAF4201107.1"/>
    </source>
</evidence>
<dbReference type="GO" id="GO:0000981">
    <property type="term" value="F:DNA-binding transcription factor activity, RNA polymerase II-specific"/>
    <property type="evidence" value="ECO:0007669"/>
    <property type="project" value="TreeGrafter"/>
</dbReference>
<reference evidence="8" key="1">
    <citation type="journal article" date="2020" name="bioRxiv">
        <title>Genomic and phenotypic heterogeneity of clinical isolates of the human pathogens Aspergillus fumigatus, Aspergillus lentulus and Aspergillus fumigatiaffinis.</title>
        <authorList>
            <person name="dos Santos R.A.C."/>
            <person name="Steenwyk J.L."/>
            <person name="Rivero-Menendez O."/>
            <person name="Mead M.E."/>
            <person name="Silva L.P."/>
            <person name="Bastos R.W."/>
            <person name="Alastruey-Izquierdo A."/>
            <person name="Goldman G.H."/>
            <person name="Rokas A."/>
        </authorList>
    </citation>
    <scope>NUCLEOTIDE SEQUENCE</scope>
    <source>
        <strain evidence="8">CNM-CM8927</strain>
    </source>
</reference>
<feature type="compositionally biased region" description="Polar residues" evidence="7">
    <location>
        <begin position="245"/>
        <end position="260"/>
    </location>
</feature>
<dbReference type="EMBL" id="JAAAPU010000157">
    <property type="protein sequence ID" value="KAF4201107.1"/>
    <property type="molecule type" value="Genomic_DNA"/>
</dbReference>
<proteinExistence type="predicted"/>
<name>A0AAN5YGN6_ASPLE</name>
<evidence type="ECO:0000256" key="5">
    <source>
        <dbReference type="ARBA" id="ARBA00023163"/>
    </source>
</evidence>
<dbReference type="PANTHER" id="PTHR31845">
    <property type="entry name" value="FINGER DOMAIN PROTEIN, PUTATIVE-RELATED"/>
    <property type="match status" value="1"/>
</dbReference>
<keyword evidence="2" id="KW-0862">Zinc</keyword>
<dbReference type="InterPro" id="IPR051089">
    <property type="entry name" value="prtT"/>
</dbReference>
<feature type="compositionally biased region" description="Polar residues" evidence="7">
    <location>
        <begin position="84"/>
        <end position="93"/>
    </location>
</feature>
<feature type="region of interest" description="Disordered" evidence="7">
    <location>
        <begin position="200"/>
        <end position="260"/>
    </location>
</feature>
<feature type="compositionally biased region" description="Basic and acidic residues" evidence="7">
    <location>
        <begin position="217"/>
        <end position="229"/>
    </location>
</feature>
<dbReference type="Gene3D" id="3.40.630.30">
    <property type="match status" value="1"/>
</dbReference>
<keyword evidence="5" id="KW-0804">Transcription</keyword>
<dbReference type="CDD" id="cd12148">
    <property type="entry name" value="fungal_TF_MHR"/>
    <property type="match status" value="1"/>
</dbReference>
<organism evidence="8 9">
    <name type="scientific">Aspergillus lentulus</name>
    <dbReference type="NCBI Taxonomy" id="293939"/>
    <lineage>
        <taxon>Eukaryota</taxon>
        <taxon>Fungi</taxon>
        <taxon>Dikarya</taxon>
        <taxon>Ascomycota</taxon>
        <taxon>Pezizomycotina</taxon>
        <taxon>Eurotiomycetes</taxon>
        <taxon>Eurotiomycetidae</taxon>
        <taxon>Eurotiales</taxon>
        <taxon>Aspergillaceae</taxon>
        <taxon>Aspergillus</taxon>
        <taxon>Aspergillus subgen. Fumigati</taxon>
    </lineage>
</organism>
<dbReference type="GO" id="GO:0005634">
    <property type="term" value="C:nucleus"/>
    <property type="evidence" value="ECO:0007669"/>
    <property type="project" value="UniProtKB-SubCell"/>
</dbReference>
<reference evidence="8" key="2">
    <citation type="submission" date="2020-04" db="EMBL/GenBank/DDBJ databases">
        <authorList>
            <person name="Santos R.A.C."/>
            <person name="Steenwyk J.L."/>
            <person name="Rivero-Menendez O."/>
            <person name="Mead M.E."/>
            <person name="Silva L.P."/>
            <person name="Bastos R.W."/>
            <person name="Alastruey-Izquierdo A."/>
            <person name="Goldman G.H."/>
            <person name="Rokas A."/>
        </authorList>
    </citation>
    <scope>NUCLEOTIDE SEQUENCE</scope>
    <source>
        <strain evidence="8">CNM-CM8927</strain>
    </source>
</reference>
<evidence type="ECO:0000256" key="3">
    <source>
        <dbReference type="ARBA" id="ARBA00023015"/>
    </source>
</evidence>
<keyword evidence="6" id="KW-0539">Nucleus</keyword>
<feature type="region of interest" description="Disordered" evidence="7">
    <location>
        <begin position="74"/>
        <end position="93"/>
    </location>
</feature>
<evidence type="ECO:0008006" key="10">
    <source>
        <dbReference type="Google" id="ProtNLM"/>
    </source>
</evidence>
<evidence type="ECO:0000256" key="4">
    <source>
        <dbReference type="ARBA" id="ARBA00023125"/>
    </source>
</evidence>
<dbReference type="SUPFAM" id="SSF55729">
    <property type="entry name" value="Acyl-CoA N-acyltransferases (Nat)"/>
    <property type="match status" value="1"/>
</dbReference>
<dbReference type="PANTHER" id="PTHR31845:SF10">
    <property type="entry name" value="ZN(II)2CYS6 TRANSCRIPTION FACTOR (EUROFUNG)"/>
    <property type="match status" value="1"/>
</dbReference>
<comment type="caution">
    <text evidence="8">The sequence shown here is derived from an EMBL/GenBank/DDBJ whole genome shotgun (WGS) entry which is preliminary data.</text>
</comment>
<sequence length="759" mass="85253">MIHNGFHDITIVRGTVDAVPAVLHLLDTAVEWLASQDRVGQWGAAPFSENPQRAERLKEFATTGLGLWLAIKGTDDTPMPGENRPSNINPQTMNGEAPGIIIGAVAIGDRMPYVPPVSEPELYVRLLVTDRRWAGNNIGKRLLEHARDLANRAGFQSRDSELVFHSEQSRRGRRRLVDLETKLTDIIGLLSGSSAPLYEVQPPVDTDFGPPAIPEYSSDRPHRTAEWMSHENQPNSEVGEGLEPSDNQGTTENTLENPWGSSTAMDAAWVTDLGLSPVVVEHLLDKFRGMACYFPFVRLPYACTAASMAEDRPCLLLAAVAAASSKYCHLQDALIRQFKESLSQRVIIAGEKDLDLLQGLLVHLAWFHFHFVPGSQQAYQYSQIAISMVIDLGLDQEAADLVNQRAELGDAYIREACRAYLGCYYISNIIATSSGKPNNLQFHQDMLRCAMMLQQQAEFETDLMIYPMTKVLQFTEEVCETHRSEGIHSPRLYIHAERFTTWLEEWWSSLSTDLRTTVLLINGYYAVKIRIQEMGLVYCYGQRRPPSPKAQEASTILSAHPMVISNLIKCVSSTKEYLDWFFALPAAEQNNLPFSAWCQVVLTVFVLYRLSVGLPEVPQWNVDLAQQTVDLQEYIDRLLSHLQAIRPLPNRQIPTKSLFSRLPEIVGSVRTSYALAKENPAQIRDSRHAHHELKALNNTASSVQGLHRCPAVRYSSRQVAQAQDLPALQSAITTEVQRIEDEKLWGDLFWMDTLSSNYL</sequence>
<evidence type="ECO:0000256" key="6">
    <source>
        <dbReference type="ARBA" id="ARBA00023242"/>
    </source>
</evidence>
<dbReference type="AlphaFoldDB" id="A0AAN5YGN6"/>
<dbReference type="GO" id="GO:0000976">
    <property type="term" value="F:transcription cis-regulatory region binding"/>
    <property type="evidence" value="ECO:0007669"/>
    <property type="project" value="TreeGrafter"/>
</dbReference>
<accession>A0AAN5YGN6</accession>
<comment type="subcellular location">
    <subcellularLocation>
        <location evidence="1">Nucleus</location>
    </subcellularLocation>
</comment>
<evidence type="ECO:0000313" key="9">
    <source>
        <dbReference type="Proteomes" id="UP000649114"/>
    </source>
</evidence>
<evidence type="ECO:0000256" key="7">
    <source>
        <dbReference type="SAM" id="MobiDB-lite"/>
    </source>
</evidence>
<dbReference type="CDD" id="cd04301">
    <property type="entry name" value="NAT_SF"/>
    <property type="match status" value="1"/>
</dbReference>
<evidence type="ECO:0000256" key="1">
    <source>
        <dbReference type="ARBA" id="ARBA00004123"/>
    </source>
</evidence>
<protein>
    <recommendedName>
        <fullName evidence="10">Transcription factor domain-containing protein</fullName>
    </recommendedName>
</protein>
<dbReference type="Proteomes" id="UP000649114">
    <property type="component" value="Unassembled WGS sequence"/>
</dbReference>
<gene>
    <name evidence="8" type="ORF">CNMCM8927_002042</name>
</gene>
<keyword evidence="4" id="KW-0238">DNA-binding</keyword>
<keyword evidence="3" id="KW-0805">Transcription regulation</keyword>
<dbReference type="InterPro" id="IPR016181">
    <property type="entry name" value="Acyl_CoA_acyltransferase"/>
</dbReference>
<evidence type="ECO:0000256" key="2">
    <source>
        <dbReference type="ARBA" id="ARBA00022833"/>
    </source>
</evidence>